<dbReference type="InterPro" id="IPR029063">
    <property type="entry name" value="SAM-dependent_MTases_sf"/>
</dbReference>
<protein>
    <submittedName>
        <fullName evidence="7">Uncharacterized protein</fullName>
    </submittedName>
</protein>
<evidence type="ECO:0000259" key="6">
    <source>
        <dbReference type="Pfam" id="PF08100"/>
    </source>
</evidence>
<sequence>MGSTEYLTKPTEEDQEAADFGRALSLGCSVAVSMTLKAVIELDVLEVIAAAGPGARLSPEEIVSQIQTTNPDAPVVLDRMLRYLASNNVLKWEVVAGDDGKMKRRYGLAPICKFFTKNEDGVSVSPLVLMNQDKVLVDAWLNLKYAVSEGTIPFVKAHGESAFEYHGKDPRFSEVFNKGMFNQTTLLMKKMLETYNGFESLKVLVDVGGGLGATLGIILSKYPHIKGINFDLPFVVSEAPAIPGVEHVGGDMFDCVPTGDAIFMKWILHDWSDEHCVKILKNCWKALPDNGKMIIVEGVIPDTPEDSDHARNCFMGDLCMMAYNVGGKERTKKEFEYLCKEGGFSGFKVVCFVYGFSIVEFYK</sequence>
<comment type="caution">
    <text evidence="7">The sequence shown here is derived from an EMBL/GenBank/DDBJ whole genome shotgun (WGS) entry which is preliminary data.</text>
</comment>
<keyword evidence="3" id="KW-0949">S-adenosyl-L-methionine</keyword>
<dbReference type="Gene3D" id="3.40.50.150">
    <property type="entry name" value="Vaccinia Virus protein VP39"/>
    <property type="match status" value="1"/>
</dbReference>
<feature type="domain" description="O-methyltransferase C-terminal" evidence="5">
    <location>
        <begin position="140"/>
        <end position="345"/>
    </location>
</feature>
<reference evidence="7" key="1">
    <citation type="submission" date="2021-03" db="EMBL/GenBank/DDBJ databases">
        <authorList>
            <person name="Li Z."/>
            <person name="Yang C."/>
        </authorList>
    </citation>
    <scope>NUCLEOTIDE SEQUENCE</scope>
    <source>
        <strain evidence="7">Dzin_1.0</strain>
        <tissue evidence="7">Leaf</tissue>
    </source>
</reference>
<dbReference type="FunFam" id="1.10.10.10:FF:000357">
    <property type="entry name" value="Caffeic acid 3-O-methyltransferase"/>
    <property type="match status" value="1"/>
</dbReference>
<organism evidence="7 8">
    <name type="scientific">Dioscorea zingiberensis</name>
    <dbReference type="NCBI Taxonomy" id="325984"/>
    <lineage>
        <taxon>Eukaryota</taxon>
        <taxon>Viridiplantae</taxon>
        <taxon>Streptophyta</taxon>
        <taxon>Embryophyta</taxon>
        <taxon>Tracheophyta</taxon>
        <taxon>Spermatophyta</taxon>
        <taxon>Magnoliopsida</taxon>
        <taxon>Liliopsida</taxon>
        <taxon>Dioscoreales</taxon>
        <taxon>Dioscoreaceae</taxon>
        <taxon>Dioscorea</taxon>
    </lineage>
</organism>
<evidence type="ECO:0000313" key="7">
    <source>
        <dbReference type="EMBL" id="KAJ0967124.1"/>
    </source>
</evidence>
<evidence type="ECO:0000256" key="3">
    <source>
        <dbReference type="ARBA" id="ARBA00022691"/>
    </source>
</evidence>
<keyword evidence="8" id="KW-1185">Reference proteome</keyword>
<keyword evidence="1" id="KW-0489">Methyltransferase</keyword>
<dbReference type="PROSITE" id="PS51683">
    <property type="entry name" value="SAM_OMT_II"/>
    <property type="match status" value="1"/>
</dbReference>
<dbReference type="GO" id="GO:0008171">
    <property type="term" value="F:O-methyltransferase activity"/>
    <property type="evidence" value="ECO:0007669"/>
    <property type="project" value="InterPro"/>
</dbReference>
<dbReference type="Pfam" id="PF00891">
    <property type="entry name" value="Methyltransf_2"/>
    <property type="match status" value="1"/>
</dbReference>
<dbReference type="OrthoDB" id="728759at2759"/>
<feature type="domain" description="O-methyltransferase dimerisation" evidence="6">
    <location>
        <begin position="29"/>
        <end position="117"/>
    </location>
</feature>
<dbReference type="GO" id="GO:0046983">
    <property type="term" value="F:protein dimerization activity"/>
    <property type="evidence" value="ECO:0007669"/>
    <property type="project" value="InterPro"/>
</dbReference>
<evidence type="ECO:0000256" key="2">
    <source>
        <dbReference type="ARBA" id="ARBA00022679"/>
    </source>
</evidence>
<name>A0A9D5C6Q9_9LILI</name>
<dbReference type="SUPFAM" id="SSF53335">
    <property type="entry name" value="S-adenosyl-L-methionine-dependent methyltransferases"/>
    <property type="match status" value="1"/>
</dbReference>
<evidence type="ECO:0000259" key="5">
    <source>
        <dbReference type="Pfam" id="PF00891"/>
    </source>
</evidence>
<feature type="active site" description="Proton acceptor" evidence="4">
    <location>
        <position position="269"/>
    </location>
</feature>
<dbReference type="InterPro" id="IPR001077">
    <property type="entry name" value="COMT_C"/>
</dbReference>
<keyword evidence="2" id="KW-0808">Transferase</keyword>
<dbReference type="GO" id="GO:0032259">
    <property type="term" value="P:methylation"/>
    <property type="evidence" value="ECO:0007669"/>
    <property type="project" value="UniProtKB-KW"/>
</dbReference>
<gene>
    <name evidence="7" type="ORF">J5N97_024041</name>
</gene>
<evidence type="ECO:0000256" key="4">
    <source>
        <dbReference type="PIRSR" id="PIRSR005739-1"/>
    </source>
</evidence>
<proteinExistence type="predicted"/>
<evidence type="ECO:0000256" key="1">
    <source>
        <dbReference type="ARBA" id="ARBA00022603"/>
    </source>
</evidence>
<dbReference type="InterPro" id="IPR012967">
    <property type="entry name" value="COMT_dimerisation"/>
</dbReference>
<reference evidence="7" key="2">
    <citation type="journal article" date="2022" name="Hortic Res">
        <title>The genome of Dioscorea zingiberensis sheds light on the biosynthesis, origin and evolution of the medicinally important diosgenin saponins.</title>
        <authorList>
            <person name="Li Y."/>
            <person name="Tan C."/>
            <person name="Li Z."/>
            <person name="Guo J."/>
            <person name="Li S."/>
            <person name="Chen X."/>
            <person name="Wang C."/>
            <person name="Dai X."/>
            <person name="Yang H."/>
            <person name="Song W."/>
            <person name="Hou L."/>
            <person name="Xu J."/>
            <person name="Tong Z."/>
            <person name="Xu A."/>
            <person name="Yuan X."/>
            <person name="Wang W."/>
            <person name="Yang Q."/>
            <person name="Chen L."/>
            <person name="Sun Z."/>
            <person name="Wang K."/>
            <person name="Pan B."/>
            <person name="Chen J."/>
            <person name="Bao Y."/>
            <person name="Liu F."/>
            <person name="Qi X."/>
            <person name="Gang D.R."/>
            <person name="Wen J."/>
            <person name="Li J."/>
        </authorList>
    </citation>
    <scope>NUCLEOTIDE SEQUENCE</scope>
    <source>
        <strain evidence="7">Dzin_1.0</strain>
    </source>
</reference>
<accession>A0A9D5C6Q9</accession>
<dbReference type="AlphaFoldDB" id="A0A9D5C6Q9"/>
<dbReference type="Gene3D" id="1.10.10.10">
    <property type="entry name" value="Winged helix-like DNA-binding domain superfamily/Winged helix DNA-binding domain"/>
    <property type="match status" value="1"/>
</dbReference>
<dbReference type="InterPro" id="IPR036388">
    <property type="entry name" value="WH-like_DNA-bd_sf"/>
</dbReference>
<dbReference type="EMBL" id="JAGGNH010000007">
    <property type="protein sequence ID" value="KAJ0967124.1"/>
    <property type="molecule type" value="Genomic_DNA"/>
</dbReference>
<dbReference type="PANTHER" id="PTHR11746">
    <property type="entry name" value="O-METHYLTRANSFERASE"/>
    <property type="match status" value="1"/>
</dbReference>
<dbReference type="InterPro" id="IPR016461">
    <property type="entry name" value="COMT-like"/>
</dbReference>
<dbReference type="Pfam" id="PF08100">
    <property type="entry name" value="Dimerisation"/>
    <property type="match status" value="1"/>
</dbReference>
<dbReference type="SUPFAM" id="SSF46785">
    <property type="entry name" value="Winged helix' DNA-binding domain"/>
    <property type="match status" value="1"/>
</dbReference>
<dbReference type="Proteomes" id="UP001085076">
    <property type="component" value="Miscellaneous, Linkage group lg07"/>
</dbReference>
<evidence type="ECO:0000313" key="8">
    <source>
        <dbReference type="Proteomes" id="UP001085076"/>
    </source>
</evidence>
<dbReference type="FunFam" id="3.40.50.150:FF:000061">
    <property type="entry name" value="Caffeic acid O-methyltransferase"/>
    <property type="match status" value="1"/>
</dbReference>
<dbReference type="InterPro" id="IPR036390">
    <property type="entry name" value="WH_DNA-bd_sf"/>
</dbReference>
<dbReference type="PIRSF" id="PIRSF005739">
    <property type="entry name" value="O-mtase"/>
    <property type="match status" value="1"/>
</dbReference>